<dbReference type="EMBL" id="JAPNTZ010000019">
    <property type="protein sequence ID" value="MCY1144303.1"/>
    <property type="molecule type" value="Genomic_DNA"/>
</dbReference>
<sequence length="195" mass="21432">MTEVLHVLRCMGFAELSRVADAAGVDEAEVESALIDLAVDGWVTREMGAWGLTAAGRAEDLRRTAAEVEAAGAKGVVESAYERFLVLNPELLDLCSAWQLRAVEGVAVPNDHRDIAYDERVLELFGDLDGRVNIVLDELAKALPRFGRYQVRLRGALDRARGGALEELADSLTSYHVVWFQLHEDLLVTLGQSRT</sequence>
<protein>
    <submittedName>
        <fullName evidence="1">Transcriptional regulator</fullName>
    </submittedName>
</protein>
<dbReference type="Proteomes" id="UP001151002">
    <property type="component" value="Unassembled WGS sequence"/>
</dbReference>
<evidence type="ECO:0000313" key="1">
    <source>
        <dbReference type="EMBL" id="MCY1144303.1"/>
    </source>
</evidence>
<accession>A0ABT4BCR1</accession>
<gene>
    <name evidence="1" type="ORF">OWR29_40450</name>
</gene>
<reference evidence="1" key="1">
    <citation type="submission" date="2022-11" db="EMBL/GenBank/DDBJ databases">
        <authorList>
            <person name="Somphong A."/>
            <person name="Phongsopitanun W."/>
        </authorList>
    </citation>
    <scope>NUCLEOTIDE SEQUENCE</scope>
    <source>
        <strain evidence="1">Pm04-4</strain>
    </source>
</reference>
<evidence type="ECO:0000313" key="2">
    <source>
        <dbReference type="Proteomes" id="UP001151002"/>
    </source>
</evidence>
<comment type="caution">
    <text evidence="1">The sequence shown here is derived from an EMBL/GenBank/DDBJ whole genome shotgun (WGS) entry which is preliminary data.</text>
</comment>
<keyword evidence="2" id="KW-1185">Reference proteome</keyword>
<proteinExistence type="predicted"/>
<organism evidence="1 2">
    <name type="scientific">Paractinoplanes pyxinae</name>
    <dbReference type="NCBI Taxonomy" id="2997416"/>
    <lineage>
        <taxon>Bacteria</taxon>
        <taxon>Bacillati</taxon>
        <taxon>Actinomycetota</taxon>
        <taxon>Actinomycetes</taxon>
        <taxon>Micromonosporales</taxon>
        <taxon>Micromonosporaceae</taxon>
        <taxon>Paractinoplanes</taxon>
    </lineage>
</organism>
<name>A0ABT4BCR1_9ACTN</name>
<dbReference type="RefSeq" id="WP_267568875.1">
    <property type="nucleotide sequence ID" value="NZ_JAPNTZ010000019.1"/>
</dbReference>